<accession>A0A6M0M7E9</accession>
<name>A0A6M0M7E9_9LACT</name>
<gene>
    <name evidence="1" type="ORF">GTP08_06825</name>
</gene>
<dbReference type="EMBL" id="WWDJ01000047">
    <property type="protein sequence ID" value="NEX55404.1"/>
    <property type="molecule type" value="Genomic_DNA"/>
</dbReference>
<protein>
    <recommendedName>
        <fullName evidence="3">Phage protein</fullName>
    </recommendedName>
</protein>
<sequence length="113" mass="12580">MLKAVERLYRDRATIKGYTTKKIGSITKAALVTVVEDQPCKVSLKSQKATEQGIAAQIDYDAKLYLPPDLDVPDGAEIIVTGINGRVTDYVGSRPFGYATHQEIYLKYKDKVR</sequence>
<dbReference type="Gene3D" id="2.40.10.370">
    <property type="entry name" value="Protein of unknown function DUF3599"/>
    <property type="match status" value="1"/>
</dbReference>
<reference evidence="1 2" key="1">
    <citation type="submission" date="2019-12" db="EMBL/GenBank/DDBJ databases">
        <title>Draft Genome Sequences of L. lactis strains MS22333, MS22334, MS22336, and MS22337, Isolated from Spontaneous Fermented Camel Milk in Ethiopia.</title>
        <authorList>
            <person name="Bragason E."/>
            <person name="Hansen E.B."/>
            <person name="Guya M.E."/>
            <person name="Berhe T."/>
        </authorList>
    </citation>
    <scope>NUCLEOTIDE SEQUENCE [LARGE SCALE GENOMIC DNA]</scope>
    <source>
        <strain evidence="1 2">MS22336</strain>
    </source>
</reference>
<dbReference type="RefSeq" id="WP_163656591.1">
    <property type="nucleotide sequence ID" value="NZ_WWDH01000011.1"/>
</dbReference>
<evidence type="ECO:0008006" key="3">
    <source>
        <dbReference type="Google" id="ProtNLM"/>
    </source>
</evidence>
<evidence type="ECO:0000313" key="1">
    <source>
        <dbReference type="EMBL" id="NEX55404.1"/>
    </source>
</evidence>
<proteinExistence type="predicted"/>
<dbReference type="InterPro" id="IPR038667">
    <property type="entry name" value="XkdH-like_sf"/>
</dbReference>
<comment type="caution">
    <text evidence="1">The sequence shown here is derived from an EMBL/GenBank/DDBJ whole genome shotgun (WGS) entry which is preliminary data.</text>
</comment>
<evidence type="ECO:0000313" key="2">
    <source>
        <dbReference type="Proteomes" id="UP000477402"/>
    </source>
</evidence>
<dbReference type="Proteomes" id="UP000477402">
    <property type="component" value="Unassembled WGS sequence"/>
</dbReference>
<organism evidence="1 2">
    <name type="scientific">Lactococcus lactis</name>
    <dbReference type="NCBI Taxonomy" id="1358"/>
    <lineage>
        <taxon>Bacteria</taxon>
        <taxon>Bacillati</taxon>
        <taxon>Bacillota</taxon>
        <taxon>Bacilli</taxon>
        <taxon>Lactobacillales</taxon>
        <taxon>Streptococcaceae</taxon>
        <taxon>Lactococcus</taxon>
    </lineage>
</organism>
<dbReference type="AlphaFoldDB" id="A0A6M0M7E9"/>